<protein>
    <recommendedName>
        <fullName evidence="3">Histone-lysine N-methyltransferase SETMAR</fullName>
    </recommendedName>
</protein>
<dbReference type="Gene3D" id="3.30.420.10">
    <property type="entry name" value="Ribonuclease H-like superfamily/Ribonuclease H"/>
    <property type="match status" value="1"/>
</dbReference>
<dbReference type="EMBL" id="KK853073">
    <property type="protein sequence ID" value="KDR11782.1"/>
    <property type="molecule type" value="Genomic_DNA"/>
</dbReference>
<sequence>MGTETTHGRFTSDEEVKTAVHLWLAAQPKTFFNKGIRKLVDRWTKYIEKQGDYVKK</sequence>
<organism evidence="1 2">
    <name type="scientific">Zootermopsis nevadensis</name>
    <name type="common">Dampwood termite</name>
    <dbReference type="NCBI Taxonomy" id="136037"/>
    <lineage>
        <taxon>Eukaryota</taxon>
        <taxon>Metazoa</taxon>
        <taxon>Ecdysozoa</taxon>
        <taxon>Arthropoda</taxon>
        <taxon>Hexapoda</taxon>
        <taxon>Insecta</taxon>
        <taxon>Pterygota</taxon>
        <taxon>Neoptera</taxon>
        <taxon>Polyneoptera</taxon>
        <taxon>Dictyoptera</taxon>
        <taxon>Blattodea</taxon>
        <taxon>Blattoidea</taxon>
        <taxon>Termitoidae</taxon>
        <taxon>Termopsidae</taxon>
        <taxon>Zootermopsis</taxon>
    </lineage>
</organism>
<dbReference type="GO" id="GO:0003676">
    <property type="term" value="F:nucleic acid binding"/>
    <property type="evidence" value="ECO:0007669"/>
    <property type="project" value="InterPro"/>
</dbReference>
<evidence type="ECO:0000313" key="1">
    <source>
        <dbReference type="EMBL" id="KDR11782.1"/>
    </source>
</evidence>
<dbReference type="Proteomes" id="UP000027135">
    <property type="component" value="Unassembled WGS sequence"/>
</dbReference>
<proteinExistence type="predicted"/>
<dbReference type="InParanoid" id="A0A067R272"/>
<name>A0A067R272_ZOONE</name>
<evidence type="ECO:0000313" key="2">
    <source>
        <dbReference type="Proteomes" id="UP000027135"/>
    </source>
</evidence>
<keyword evidence="2" id="KW-1185">Reference proteome</keyword>
<dbReference type="InterPro" id="IPR036397">
    <property type="entry name" value="RNaseH_sf"/>
</dbReference>
<gene>
    <name evidence="1" type="ORF">L798_14287</name>
</gene>
<reference evidence="1 2" key="1">
    <citation type="journal article" date="2014" name="Nat. Commun.">
        <title>Molecular traces of alternative social organization in a termite genome.</title>
        <authorList>
            <person name="Terrapon N."/>
            <person name="Li C."/>
            <person name="Robertson H.M."/>
            <person name="Ji L."/>
            <person name="Meng X."/>
            <person name="Booth W."/>
            <person name="Chen Z."/>
            <person name="Childers C.P."/>
            <person name="Glastad K.M."/>
            <person name="Gokhale K."/>
            <person name="Gowin J."/>
            <person name="Gronenberg W."/>
            <person name="Hermansen R.A."/>
            <person name="Hu H."/>
            <person name="Hunt B.G."/>
            <person name="Huylmans A.K."/>
            <person name="Khalil S.M."/>
            <person name="Mitchell R.D."/>
            <person name="Munoz-Torres M.C."/>
            <person name="Mustard J.A."/>
            <person name="Pan H."/>
            <person name="Reese J.T."/>
            <person name="Scharf M.E."/>
            <person name="Sun F."/>
            <person name="Vogel H."/>
            <person name="Xiao J."/>
            <person name="Yang W."/>
            <person name="Yang Z."/>
            <person name="Yang Z."/>
            <person name="Zhou J."/>
            <person name="Zhu J."/>
            <person name="Brent C.S."/>
            <person name="Elsik C.G."/>
            <person name="Goodisman M.A."/>
            <person name="Liberles D.A."/>
            <person name="Roe R.M."/>
            <person name="Vargo E.L."/>
            <person name="Vilcinskas A."/>
            <person name="Wang J."/>
            <person name="Bornberg-Bauer E."/>
            <person name="Korb J."/>
            <person name="Zhang G."/>
            <person name="Liebig J."/>
        </authorList>
    </citation>
    <scope>NUCLEOTIDE SEQUENCE [LARGE SCALE GENOMIC DNA]</scope>
    <source>
        <tissue evidence="1">Whole organism</tissue>
    </source>
</reference>
<evidence type="ECO:0008006" key="3">
    <source>
        <dbReference type="Google" id="ProtNLM"/>
    </source>
</evidence>
<accession>A0A067R272</accession>
<dbReference type="AlphaFoldDB" id="A0A067R272"/>